<sequence length="638" mass="63673">MHDSHAPAPSGPRASDDLPPPPRGGLREPYGGPPESGDLPFDDLPAAPPGGPHAPGGPPPGRAGASGRSAPGTAAAVVLATTAGAALRCGGGTLLDRLTDQLVALSVGEVHVVARSGDITRATDGAYLIGAEGSHGLADDLRRVARVARAATGPVAVLAGDLVAHTEALAVLLSAPGGGTTALVVTDGDESGPLRPPVRVEGGRVAAAGTSLHEVAGADGTFRGALRVGEADLGRLAETAETLAGLAETGVFGAMGGAEAGDLLLAGLVRYGVHVRARGLGRLRCERVAGQEDADAAVRRLNEVDVAHARLDAAVKADDGFFATYAVSSWSGHLVRPAAALGLTPNAVTWFSGGLALLAAAWFSAGTRPALVAGAVLVYLSFVLDCVDGQLARYTRTFSPAGAWLDATFDRAKEYVVYVGLAVGYAAGHGAVGGGPEGIWALAVAAMILQALRHMIDFSYAGSRADAGAARARSAGPSAATGGPSGVPADAAARLAPSRPAPPSGASAESTDAGSTDVGSTDVGSTDVGSTDVGSTDAGSTAAGSTGGPEPGERARAVPPGSPPPGNPVVRLSRLLERSSITRWLKKIIVLPIGERMALIAVTAALFNARVTFLALLTWGGVAALYTLTGRIGRSLSK</sequence>
<comment type="caution">
    <text evidence="12">The sequence shown here is derived from an EMBL/GenBank/DDBJ whole genome shotgun (WGS) entry which is preliminary data.</text>
</comment>
<evidence type="ECO:0000256" key="1">
    <source>
        <dbReference type="ARBA" id="ARBA00000729"/>
    </source>
</evidence>
<comment type="catalytic activity">
    <reaction evidence="8">
        <text>CDP-1L-myo-inositol + 1D-myo-inositol 3-phosphate = bis(1L-myo-inositol) 3,1'-phosphate 1-phosphate + CMP + H(+)</text>
        <dbReference type="Rhea" id="RHEA:31327"/>
        <dbReference type="ChEBI" id="CHEBI:15378"/>
        <dbReference type="ChEBI" id="CHEBI:58401"/>
        <dbReference type="ChEBI" id="CHEBI:60377"/>
        <dbReference type="ChEBI" id="CHEBI:62573"/>
        <dbReference type="ChEBI" id="CHEBI:62576"/>
        <dbReference type="EC" id="2.7.8.34"/>
    </reaction>
</comment>
<comment type="catalytic activity">
    <reaction evidence="1">
        <text>1D-myo-inositol 3-phosphate + CTP + H(+) = CDP-1L-myo-inositol + diphosphate</text>
        <dbReference type="Rhea" id="RHEA:30647"/>
        <dbReference type="ChEBI" id="CHEBI:15378"/>
        <dbReference type="ChEBI" id="CHEBI:33019"/>
        <dbReference type="ChEBI" id="CHEBI:37563"/>
        <dbReference type="ChEBI" id="CHEBI:58401"/>
        <dbReference type="ChEBI" id="CHEBI:62573"/>
        <dbReference type="EC" id="2.7.7.74"/>
    </reaction>
</comment>
<dbReference type="EC" id="2.7.7.74" evidence="4"/>
<dbReference type="SUPFAM" id="SSF53448">
    <property type="entry name" value="Nucleotide-diphospho-sugar transferases"/>
    <property type="match status" value="1"/>
</dbReference>
<organism evidence="12 13">
    <name type="scientific">Streptosporangium pseudovulgare</name>
    <dbReference type="NCBI Taxonomy" id="35765"/>
    <lineage>
        <taxon>Bacteria</taxon>
        <taxon>Bacillati</taxon>
        <taxon>Actinomycetota</taxon>
        <taxon>Actinomycetes</taxon>
        <taxon>Streptosporangiales</taxon>
        <taxon>Streptosporangiaceae</taxon>
        <taxon>Streptosporangium</taxon>
    </lineage>
</organism>
<comment type="similarity">
    <text evidence="9">Belongs to the CDP-alcohol phosphatidyltransferase class-I family.</text>
</comment>
<evidence type="ECO:0000256" key="6">
    <source>
        <dbReference type="ARBA" id="ARBA00018322"/>
    </source>
</evidence>
<dbReference type="Pfam" id="PF01066">
    <property type="entry name" value="CDP-OH_P_transf"/>
    <property type="match status" value="1"/>
</dbReference>
<feature type="region of interest" description="Disordered" evidence="10">
    <location>
        <begin position="474"/>
        <end position="568"/>
    </location>
</feature>
<evidence type="ECO:0000256" key="11">
    <source>
        <dbReference type="SAM" id="Phobius"/>
    </source>
</evidence>
<evidence type="ECO:0000256" key="3">
    <source>
        <dbReference type="ARBA" id="ARBA00007897"/>
    </source>
</evidence>
<dbReference type="EMBL" id="BMQJ01000005">
    <property type="protein sequence ID" value="GGP94008.1"/>
    <property type="molecule type" value="Genomic_DNA"/>
</dbReference>
<feature type="compositionally biased region" description="Low complexity" evidence="10">
    <location>
        <begin position="474"/>
        <end position="508"/>
    </location>
</feature>
<keyword evidence="13" id="KW-1185">Reference proteome</keyword>
<keyword evidence="11" id="KW-1133">Transmembrane helix</keyword>
<proteinExistence type="inferred from homology"/>
<evidence type="ECO:0000256" key="10">
    <source>
        <dbReference type="SAM" id="MobiDB-lite"/>
    </source>
</evidence>
<dbReference type="EC" id="2.7.8.34" evidence="5"/>
<keyword evidence="11" id="KW-0812">Transmembrane</keyword>
<evidence type="ECO:0000313" key="12">
    <source>
        <dbReference type="EMBL" id="GGP94008.1"/>
    </source>
</evidence>
<evidence type="ECO:0000256" key="2">
    <source>
        <dbReference type="ARBA" id="ARBA00006982"/>
    </source>
</evidence>
<dbReference type="Proteomes" id="UP000611554">
    <property type="component" value="Unassembled WGS sequence"/>
</dbReference>
<evidence type="ECO:0000313" key="13">
    <source>
        <dbReference type="Proteomes" id="UP000611554"/>
    </source>
</evidence>
<accession>A0ABQ2QU64</accession>
<keyword evidence="7 9" id="KW-0808">Transferase</keyword>
<keyword evidence="11" id="KW-0472">Membrane</keyword>
<comment type="similarity">
    <text evidence="3">In the N-terminal section; belongs to the MobA family.</text>
</comment>
<dbReference type="InterPro" id="IPR029044">
    <property type="entry name" value="Nucleotide-diphossugar_trans"/>
</dbReference>
<dbReference type="InterPro" id="IPR043130">
    <property type="entry name" value="CDP-OH_PTrfase_TM_dom"/>
</dbReference>
<feature type="transmembrane region" description="Helical" evidence="11">
    <location>
        <begin position="613"/>
        <end position="633"/>
    </location>
</feature>
<comment type="similarity">
    <text evidence="2">In the C-terminal section; belongs to the CDP-alcohol phosphatidyltransferase class-I family.</text>
</comment>
<gene>
    <name evidence="12" type="ORF">GCM10010140_24690</name>
</gene>
<protein>
    <recommendedName>
        <fullName evidence="6">Bifunctional IPC transferase and DIPP synthase</fullName>
        <ecNumber evidence="4">2.7.7.74</ecNumber>
        <ecNumber evidence="5">2.7.8.34</ecNumber>
    </recommendedName>
</protein>
<feature type="region of interest" description="Disordered" evidence="10">
    <location>
        <begin position="1"/>
        <end position="69"/>
    </location>
</feature>
<evidence type="ECO:0000256" key="8">
    <source>
        <dbReference type="ARBA" id="ARBA00049235"/>
    </source>
</evidence>
<evidence type="ECO:0000256" key="9">
    <source>
        <dbReference type="RuleBase" id="RU003750"/>
    </source>
</evidence>
<evidence type="ECO:0000256" key="7">
    <source>
        <dbReference type="ARBA" id="ARBA00022679"/>
    </source>
</evidence>
<evidence type="ECO:0000256" key="4">
    <source>
        <dbReference type="ARBA" id="ARBA00012504"/>
    </source>
</evidence>
<feature type="compositionally biased region" description="Polar residues" evidence="10">
    <location>
        <begin position="509"/>
        <end position="533"/>
    </location>
</feature>
<feature type="compositionally biased region" description="Pro residues" evidence="10">
    <location>
        <begin position="46"/>
        <end position="61"/>
    </location>
</feature>
<evidence type="ECO:0000256" key="5">
    <source>
        <dbReference type="ARBA" id="ARBA00013268"/>
    </source>
</evidence>
<dbReference type="Gene3D" id="1.20.120.1760">
    <property type="match status" value="1"/>
</dbReference>
<feature type="compositionally biased region" description="Low complexity" evidence="10">
    <location>
        <begin position="534"/>
        <end position="544"/>
    </location>
</feature>
<dbReference type="RefSeq" id="WP_268246300.1">
    <property type="nucleotide sequence ID" value="NZ_BMQJ01000005.1"/>
</dbReference>
<name>A0ABQ2QU64_9ACTN</name>
<dbReference type="InterPro" id="IPR000462">
    <property type="entry name" value="CDP-OH_P_trans"/>
</dbReference>
<reference evidence="13" key="1">
    <citation type="journal article" date="2019" name="Int. J. Syst. Evol. Microbiol.">
        <title>The Global Catalogue of Microorganisms (GCM) 10K type strain sequencing project: providing services to taxonomists for standard genome sequencing and annotation.</title>
        <authorList>
            <consortium name="The Broad Institute Genomics Platform"/>
            <consortium name="The Broad Institute Genome Sequencing Center for Infectious Disease"/>
            <person name="Wu L."/>
            <person name="Ma J."/>
        </authorList>
    </citation>
    <scope>NUCLEOTIDE SEQUENCE [LARGE SCALE GENOMIC DNA]</scope>
    <source>
        <strain evidence="13">JCM 3115</strain>
    </source>
</reference>
<dbReference type="PROSITE" id="PS00379">
    <property type="entry name" value="CDP_ALCOHOL_P_TRANSF"/>
    <property type="match status" value="1"/>
</dbReference>
<dbReference type="InterPro" id="IPR048254">
    <property type="entry name" value="CDP_ALCOHOL_P_TRANSF_CS"/>
</dbReference>